<organism evidence="1">
    <name type="scientific">hydrothermal vent metagenome</name>
    <dbReference type="NCBI Taxonomy" id="652676"/>
    <lineage>
        <taxon>unclassified sequences</taxon>
        <taxon>metagenomes</taxon>
        <taxon>ecological metagenomes</taxon>
    </lineage>
</organism>
<dbReference type="GO" id="GO:0051536">
    <property type="term" value="F:iron-sulfur cluster binding"/>
    <property type="evidence" value="ECO:0007669"/>
    <property type="project" value="InterPro"/>
</dbReference>
<dbReference type="PANTHER" id="PTHR43457:SF1">
    <property type="entry name" value="NITROGENASE MOLYBDENUM-IRON PROTEIN ALPHA CHAIN"/>
    <property type="match status" value="1"/>
</dbReference>
<dbReference type="SUPFAM" id="SSF53807">
    <property type="entry name" value="Helical backbone' metal receptor"/>
    <property type="match status" value="1"/>
</dbReference>
<keyword evidence="1" id="KW-0560">Oxidoreductase</keyword>
<evidence type="ECO:0000313" key="1">
    <source>
        <dbReference type="EMBL" id="VAX27704.1"/>
    </source>
</evidence>
<protein>
    <submittedName>
        <fullName evidence="1">Nitrogenase (Molybdenum-iron) alpha chain</fullName>
        <ecNumber evidence="1">1.18.6.1</ecNumber>
    </submittedName>
</protein>
<dbReference type="EMBL" id="UOGH01000057">
    <property type="protein sequence ID" value="VAX27704.1"/>
    <property type="molecule type" value="Genomic_DNA"/>
</dbReference>
<feature type="non-terminal residue" evidence="1">
    <location>
        <position position="1"/>
    </location>
</feature>
<name>A0A3B1CV35_9ZZZZ</name>
<accession>A0A3B1CV35</accession>
<dbReference type="InterPro" id="IPR010143">
    <property type="entry name" value="Nase_comp1_asu"/>
</dbReference>
<proteinExistence type="predicted"/>
<reference evidence="1" key="1">
    <citation type="submission" date="2018-06" db="EMBL/GenBank/DDBJ databases">
        <authorList>
            <person name="Zhirakovskaya E."/>
        </authorList>
    </citation>
    <scope>NUCLEOTIDE SEQUENCE</scope>
</reference>
<dbReference type="PANTHER" id="PTHR43457">
    <property type="entry name" value="NITROGENASE MOLYBDENUM-IRON PROTEIN ALPHA CHAIN"/>
    <property type="match status" value="1"/>
</dbReference>
<sequence length="61" mass="7202">DMVGSGIKEKYSYHKMGVPFRQMHSWDYSGPYHGFDGFPVFARDMDMTVNSPTWSLIRRKR</sequence>
<gene>
    <name evidence="1" type="ORF">MNBD_NITROSPIRAE02-124</name>
</gene>
<dbReference type="AlphaFoldDB" id="A0A3B1CV35"/>
<dbReference type="GO" id="GO:0016163">
    <property type="term" value="F:nitrogenase activity"/>
    <property type="evidence" value="ECO:0007669"/>
    <property type="project" value="UniProtKB-EC"/>
</dbReference>
<dbReference type="Gene3D" id="3.40.50.1980">
    <property type="entry name" value="Nitrogenase molybdenum iron protein domain"/>
    <property type="match status" value="1"/>
</dbReference>
<dbReference type="EC" id="1.18.6.1" evidence="1"/>